<evidence type="ECO:0000313" key="2">
    <source>
        <dbReference type="Proteomes" id="UP001527866"/>
    </source>
</evidence>
<name>A0ABT4UCR9_9ACTN</name>
<organism evidence="1 2">
    <name type="scientific">Nocardiopsis endophytica</name>
    <dbReference type="NCBI Taxonomy" id="3018445"/>
    <lineage>
        <taxon>Bacteria</taxon>
        <taxon>Bacillati</taxon>
        <taxon>Actinomycetota</taxon>
        <taxon>Actinomycetes</taxon>
        <taxon>Streptosporangiales</taxon>
        <taxon>Nocardiopsidaceae</taxon>
        <taxon>Nocardiopsis</taxon>
    </lineage>
</organism>
<dbReference type="EMBL" id="JAQFWQ010000138">
    <property type="protein sequence ID" value="MDA2814703.1"/>
    <property type="molecule type" value="Genomic_DNA"/>
</dbReference>
<proteinExistence type="predicted"/>
<gene>
    <name evidence="1" type="ORF">O4J56_28930</name>
</gene>
<accession>A0ABT4UCR9</accession>
<dbReference type="Proteomes" id="UP001527866">
    <property type="component" value="Unassembled WGS sequence"/>
</dbReference>
<dbReference type="RefSeq" id="WP_270690188.1">
    <property type="nucleotide sequence ID" value="NZ_JAQFWQ010000138.1"/>
</dbReference>
<dbReference type="SUPFAM" id="SSF55961">
    <property type="entry name" value="Bet v1-like"/>
    <property type="match status" value="1"/>
</dbReference>
<dbReference type="Gene3D" id="3.30.530.20">
    <property type="match status" value="1"/>
</dbReference>
<keyword evidence="2" id="KW-1185">Reference proteome</keyword>
<dbReference type="InterPro" id="IPR019587">
    <property type="entry name" value="Polyketide_cyclase/dehydratase"/>
</dbReference>
<evidence type="ECO:0000313" key="1">
    <source>
        <dbReference type="EMBL" id="MDA2814703.1"/>
    </source>
</evidence>
<reference evidence="1 2" key="1">
    <citation type="submission" date="2023-01" db="EMBL/GenBank/DDBJ databases">
        <title>Draft genome sequence of Nocardiopsis sp. RSe5-2 isolated from halophytes.</title>
        <authorList>
            <person name="Duangmal K."/>
            <person name="Chantavorakit T."/>
        </authorList>
    </citation>
    <scope>NUCLEOTIDE SEQUENCE [LARGE SCALE GENOMIC DNA]</scope>
    <source>
        <strain evidence="1 2">RSe5-2</strain>
    </source>
</reference>
<dbReference type="Pfam" id="PF10604">
    <property type="entry name" value="Polyketide_cyc2"/>
    <property type="match status" value="1"/>
</dbReference>
<dbReference type="CDD" id="cd07820">
    <property type="entry name" value="SRPBCC_3"/>
    <property type="match status" value="1"/>
</dbReference>
<sequence length="162" mass="18312">MPRIELTTVLPVPADRVFRACADPHLHPLTMRRHRERVVHTSARGLLAQGDTVTFQARHFGMPWRLSACITRMDAPHSFVDEQVRGPFARLRHEHVFHRLEDRSCLMTDQVDFRSPLGPLGRLADALVLEEYMRLLIAERNANLLRLLERGDGAGGPPTGPG</sequence>
<comment type="caution">
    <text evidence="1">The sequence shown here is derived from an EMBL/GenBank/DDBJ whole genome shotgun (WGS) entry which is preliminary data.</text>
</comment>
<dbReference type="InterPro" id="IPR023393">
    <property type="entry name" value="START-like_dom_sf"/>
</dbReference>
<protein>
    <submittedName>
        <fullName evidence="1">SRPBCC family protein</fullName>
    </submittedName>
</protein>